<organism evidence="3">
    <name type="scientific">Lentimicrobium saccharophilum</name>
    <dbReference type="NCBI Taxonomy" id="1678841"/>
    <lineage>
        <taxon>Bacteria</taxon>
        <taxon>Pseudomonadati</taxon>
        <taxon>Bacteroidota</taxon>
        <taxon>Bacteroidia</taxon>
        <taxon>Bacteroidales</taxon>
        <taxon>Lentimicrobiaceae</taxon>
        <taxon>Lentimicrobium</taxon>
    </lineage>
</organism>
<dbReference type="STRING" id="1678841.TBC1_111239"/>
<accession>A0A0S7C1T1</accession>
<feature type="chain" id="PRO_5006633431" evidence="1">
    <location>
        <begin position="24"/>
        <end position="401"/>
    </location>
</feature>
<sequence>MKSLLLIYKTILLAIMASTSLQAQWTQSALPVSNQSTDVLSYGGIWYVATSDNGIQRSQNFTDWYPSFTGIGTSDIRRIISSVEGANIVFYASTANGVYRSTMMGYSWTAVNNGLTSLNAGAIFSDGNILLANTEDGVFRSEDYGQNWSAVNVGASNQLVRCFLKNGPDLLAGLANTGNYLYRSTDDGLTWSPYGTGLYEVNLLAKLDDELFAASATLMYHSTDNGLTWSPAGSGLVPGMYITDMTAHGDYLYVATHAGGYVQHRDSSSFRLITSGMPQGGYMINTVGADNDNIVFGTLSNGLWYAGSGVVTGLNMPVQKPGRLFPDPASTVVTLNISSSSRGEFKVSVRNFCGQTVLSCGIFNSGTDGLTFDVSNLPPGAYFILVEGGGWRETHKLLICR</sequence>
<dbReference type="NCBIfam" id="TIGR04183">
    <property type="entry name" value="Por_Secre_tail"/>
    <property type="match status" value="1"/>
</dbReference>
<dbReference type="Pfam" id="PF02012">
    <property type="entry name" value="BNR"/>
    <property type="match status" value="1"/>
</dbReference>
<dbReference type="SUPFAM" id="SSF110296">
    <property type="entry name" value="Oligoxyloglucan reducing end-specific cellobiohydrolase"/>
    <property type="match status" value="1"/>
</dbReference>
<gene>
    <name evidence="3" type="ORF">TBC1_111239</name>
</gene>
<dbReference type="RefSeq" id="WP_062039830.1">
    <property type="nucleotide sequence ID" value="NZ_DF968182.1"/>
</dbReference>
<feature type="domain" description="Secretion system C-terminal sorting" evidence="2">
    <location>
        <begin position="324"/>
        <end position="399"/>
    </location>
</feature>
<dbReference type="InterPro" id="IPR002860">
    <property type="entry name" value="BNR_rpt"/>
</dbReference>
<dbReference type="AlphaFoldDB" id="A0A0S7C1T1"/>
<dbReference type="Pfam" id="PF18962">
    <property type="entry name" value="Por_Secre_tail"/>
    <property type="match status" value="1"/>
</dbReference>
<dbReference type="Gene3D" id="2.130.10.10">
    <property type="entry name" value="YVTN repeat-like/Quinoprotein amine dehydrogenase"/>
    <property type="match status" value="2"/>
</dbReference>
<dbReference type="EMBL" id="DF968182">
    <property type="protein sequence ID" value="GAP43097.1"/>
    <property type="molecule type" value="Genomic_DNA"/>
</dbReference>
<evidence type="ECO:0000313" key="3">
    <source>
        <dbReference type="EMBL" id="GAP43097.1"/>
    </source>
</evidence>
<dbReference type="InterPro" id="IPR026444">
    <property type="entry name" value="Secre_tail"/>
</dbReference>
<protein>
    <submittedName>
        <fullName evidence="3">Protein containing Por secretion system C-terminal sorting domain</fullName>
    </submittedName>
</protein>
<dbReference type="OrthoDB" id="1068891at2"/>
<feature type="signal peptide" evidence="1">
    <location>
        <begin position="1"/>
        <end position="23"/>
    </location>
</feature>
<proteinExistence type="predicted"/>
<evidence type="ECO:0000313" key="4">
    <source>
        <dbReference type="Proteomes" id="UP000053091"/>
    </source>
</evidence>
<keyword evidence="4" id="KW-1185">Reference proteome</keyword>
<keyword evidence="1" id="KW-0732">Signal</keyword>
<dbReference type="InterPro" id="IPR015943">
    <property type="entry name" value="WD40/YVTN_repeat-like_dom_sf"/>
</dbReference>
<dbReference type="Proteomes" id="UP000053091">
    <property type="component" value="Unassembled WGS sequence"/>
</dbReference>
<name>A0A0S7C1T1_9BACT</name>
<evidence type="ECO:0000256" key="1">
    <source>
        <dbReference type="SAM" id="SignalP"/>
    </source>
</evidence>
<evidence type="ECO:0000259" key="2">
    <source>
        <dbReference type="Pfam" id="PF18962"/>
    </source>
</evidence>
<reference evidence="3" key="1">
    <citation type="journal article" date="2015" name="Genome Announc.">
        <title>Draft Genome Sequence of Bacteroidales Strain TBC1, a Novel Isolate from a Methanogenic Wastewater Treatment System.</title>
        <authorList>
            <person name="Tourlousse D.M."/>
            <person name="Matsuura N."/>
            <person name="Sun L."/>
            <person name="Toyonaga M."/>
            <person name="Kuroda K."/>
            <person name="Ohashi A."/>
            <person name="Cruz R."/>
            <person name="Yamaguchi T."/>
            <person name="Sekiguchi Y."/>
        </authorList>
    </citation>
    <scope>NUCLEOTIDE SEQUENCE [LARGE SCALE GENOMIC DNA]</scope>
    <source>
        <strain evidence="3">TBC1</strain>
    </source>
</reference>